<dbReference type="RefSeq" id="WP_248553250.1">
    <property type="nucleotide sequence ID" value="NZ_JALPRK010000021.1"/>
</dbReference>
<comment type="caution">
    <text evidence="2">The sequence shown here is derived from an EMBL/GenBank/DDBJ whole genome shotgun (WGS) entry which is preliminary data.</text>
</comment>
<dbReference type="AlphaFoldDB" id="A0A9X1Y264"/>
<organism evidence="2 3">
    <name type="scientific">Paenibacillus mellifer</name>
    <dbReference type="NCBI Taxonomy" id="2937794"/>
    <lineage>
        <taxon>Bacteria</taxon>
        <taxon>Bacillati</taxon>
        <taxon>Bacillota</taxon>
        <taxon>Bacilli</taxon>
        <taxon>Bacillales</taxon>
        <taxon>Paenibacillaceae</taxon>
        <taxon>Paenibacillus</taxon>
    </lineage>
</organism>
<accession>A0A9X1Y264</accession>
<dbReference type="CDD" id="cd03801">
    <property type="entry name" value="GT4_PimA-like"/>
    <property type="match status" value="1"/>
</dbReference>
<reference evidence="2" key="1">
    <citation type="submission" date="2022-04" db="EMBL/GenBank/DDBJ databases">
        <authorList>
            <person name="Seo M.-J."/>
        </authorList>
    </citation>
    <scope>NUCLEOTIDE SEQUENCE</scope>
    <source>
        <strain evidence="2">MBLB2552</strain>
    </source>
</reference>
<feature type="domain" description="Glycosyl transferase family 1" evidence="1">
    <location>
        <begin position="230"/>
        <end position="344"/>
    </location>
</feature>
<evidence type="ECO:0000313" key="3">
    <source>
        <dbReference type="Proteomes" id="UP001139534"/>
    </source>
</evidence>
<protein>
    <submittedName>
        <fullName evidence="2">Glycosyltransferase family 4 protein</fullName>
    </submittedName>
</protein>
<dbReference type="SUPFAM" id="SSF53756">
    <property type="entry name" value="UDP-Glycosyltransferase/glycogen phosphorylase"/>
    <property type="match status" value="1"/>
</dbReference>
<dbReference type="Gene3D" id="3.40.50.2000">
    <property type="entry name" value="Glycogen Phosphorylase B"/>
    <property type="match status" value="1"/>
</dbReference>
<dbReference type="PANTHER" id="PTHR46656">
    <property type="entry name" value="PUTATIVE-RELATED"/>
    <property type="match status" value="1"/>
</dbReference>
<dbReference type="InterPro" id="IPR001296">
    <property type="entry name" value="Glyco_trans_1"/>
</dbReference>
<keyword evidence="3" id="KW-1185">Reference proteome</keyword>
<dbReference type="EMBL" id="JALPRK010000021">
    <property type="protein sequence ID" value="MCK8489208.1"/>
    <property type="molecule type" value="Genomic_DNA"/>
</dbReference>
<evidence type="ECO:0000259" key="1">
    <source>
        <dbReference type="Pfam" id="PF00534"/>
    </source>
</evidence>
<sequence length="429" mass="48647">MIVINSKVYRFLYKLAILCKPLVSNIVPKKIQKRVRTVLTNQAVNTPNMAVSSYNRNFKEGINLVGYSRAEMGVGESCRAAARSLNAVGAPFGIMNFRGTSSARMADLTWKHKEVTGPEYGINIFHINAAEMKDVYTYYGPSLFEGRYNIGFWHWELPDFPDEWLVNFSFLQEIWVPSTFVAESISFKSPIPVVKIPHSIEVVINESRSRSYFGLPKGSFLFLSMYDNKSFQERKNPKAAIEAFKLSFQPDDMSVGLVVKVNNPGGKSTDLAEIEQLVAEYRNIYLIDKTISRNDVNALISITDCFISLHRSEGFGLVIAEAMYLAKPVIGTNWSSTTDFMNHKNSCLVDYDLVKLGEDHGPYKAYQHWANPNISHASEYMIKLVNDKGYYQMLADEGERYIKLYHSPEKIGKLICERLGYIKGFKFGG</sequence>
<dbReference type="GO" id="GO:0016757">
    <property type="term" value="F:glycosyltransferase activity"/>
    <property type="evidence" value="ECO:0007669"/>
    <property type="project" value="InterPro"/>
</dbReference>
<proteinExistence type="predicted"/>
<name>A0A9X1Y264_9BACL</name>
<dbReference type="PANTHER" id="PTHR46656:SF3">
    <property type="entry name" value="PUTATIVE-RELATED"/>
    <property type="match status" value="1"/>
</dbReference>
<gene>
    <name evidence="2" type="ORF">M0651_18710</name>
</gene>
<evidence type="ECO:0000313" key="2">
    <source>
        <dbReference type="EMBL" id="MCK8489208.1"/>
    </source>
</evidence>
<dbReference type="Proteomes" id="UP001139534">
    <property type="component" value="Unassembled WGS sequence"/>
</dbReference>
<dbReference type="Pfam" id="PF00534">
    <property type="entry name" value="Glycos_transf_1"/>
    <property type="match status" value="1"/>
</dbReference>